<evidence type="ECO:0000313" key="1">
    <source>
        <dbReference type="EMBL" id="KAL3522805.1"/>
    </source>
</evidence>
<accession>A0ABD2ZWV1</accession>
<proteinExistence type="predicted"/>
<protein>
    <submittedName>
        <fullName evidence="1">Uncharacterized protein</fullName>
    </submittedName>
</protein>
<name>A0ABD2ZWV1_9GENT</name>
<dbReference type="Proteomes" id="UP001630127">
    <property type="component" value="Unassembled WGS sequence"/>
</dbReference>
<keyword evidence="2" id="KW-1185">Reference proteome</keyword>
<dbReference type="AlphaFoldDB" id="A0ABD2ZWV1"/>
<gene>
    <name evidence="1" type="ORF">ACH5RR_015639</name>
</gene>
<reference evidence="1 2" key="1">
    <citation type="submission" date="2024-11" db="EMBL/GenBank/DDBJ databases">
        <title>A near-complete genome assembly of Cinchona calisaya.</title>
        <authorList>
            <person name="Lian D.C."/>
            <person name="Zhao X.W."/>
            <person name="Wei L."/>
        </authorList>
    </citation>
    <scope>NUCLEOTIDE SEQUENCE [LARGE SCALE GENOMIC DNA]</scope>
    <source>
        <tissue evidence="1">Nenye</tissue>
    </source>
</reference>
<dbReference type="EMBL" id="JBJUIK010000007">
    <property type="protein sequence ID" value="KAL3522805.1"/>
    <property type="molecule type" value="Genomic_DNA"/>
</dbReference>
<sequence>MMSKLINMVMGSAAIASLDADDAIVKVEVIVVPPNTRSPATFNPIPSVTYHCIVQRESAAMAVMESSVETKPSFGSTSFFNFVLESPAIGFYCEDGVIELVAGVIRASVLCEDSGMRLQETTGTEQEKGFSSNSIGSRGVEIEIEAPRVTWFKGGINEG</sequence>
<comment type="caution">
    <text evidence="1">The sequence shown here is derived from an EMBL/GenBank/DDBJ whole genome shotgun (WGS) entry which is preliminary data.</text>
</comment>
<evidence type="ECO:0000313" key="2">
    <source>
        <dbReference type="Proteomes" id="UP001630127"/>
    </source>
</evidence>
<organism evidence="1 2">
    <name type="scientific">Cinchona calisaya</name>
    <dbReference type="NCBI Taxonomy" id="153742"/>
    <lineage>
        <taxon>Eukaryota</taxon>
        <taxon>Viridiplantae</taxon>
        <taxon>Streptophyta</taxon>
        <taxon>Embryophyta</taxon>
        <taxon>Tracheophyta</taxon>
        <taxon>Spermatophyta</taxon>
        <taxon>Magnoliopsida</taxon>
        <taxon>eudicotyledons</taxon>
        <taxon>Gunneridae</taxon>
        <taxon>Pentapetalae</taxon>
        <taxon>asterids</taxon>
        <taxon>lamiids</taxon>
        <taxon>Gentianales</taxon>
        <taxon>Rubiaceae</taxon>
        <taxon>Cinchonoideae</taxon>
        <taxon>Cinchoneae</taxon>
        <taxon>Cinchona</taxon>
    </lineage>
</organism>